<evidence type="ECO:0000313" key="9">
    <source>
        <dbReference type="Proteomes" id="UP001346869"/>
    </source>
</evidence>
<organism evidence="8 9">
    <name type="scientific">Eleginops maclovinus</name>
    <name type="common">Patagonian blennie</name>
    <name type="synonym">Eleginus maclovinus</name>
    <dbReference type="NCBI Taxonomy" id="56733"/>
    <lineage>
        <taxon>Eukaryota</taxon>
        <taxon>Metazoa</taxon>
        <taxon>Chordata</taxon>
        <taxon>Craniata</taxon>
        <taxon>Vertebrata</taxon>
        <taxon>Euteleostomi</taxon>
        <taxon>Actinopterygii</taxon>
        <taxon>Neopterygii</taxon>
        <taxon>Teleostei</taxon>
        <taxon>Neoteleostei</taxon>
        <taxon>Acanthomorphata</taxon>
        <taxon>Eupercaria</taxon>
        <taxon>Perciformes</taxon>
        <taxon>Notothenioidei</taxon>
        <taxon>Eleginopidae</taxon>
        <taxon>Eleginops</taxon>
    </lineage>
</organism>
<evidence type="ECO:0000256" key="3">
    <source>
        <dbReference type="ARBA" id="ARBA00023136"/>
    </source>
</evidence>
<dbReference type="Proteomes" id="UP001346869">
    <property type="component" value="Unassembled WGS sequence"/>
</dbReference>
<keyword evidence="5 6" id="KW-0968">Cytoplasmic vesicle</keyword>
<name>A0AAN7XTA2_ELEMC</name>
<keyword evidence="9" id="KW-1185">Reference proteome</keyword>
<dbReference type="AlphaFoldDB" id="A0AAN7XTA2"/>
<reference evidence="8 9" key="1">
    <citation type="journal article" date="2023" name="Genes (Basel)">
        <title>Chromosome-Level Genome Assembly and Circadian Gene Repertoire of the Patagonia Blennie Eleginops maclovinus-The Closest Ancestral Proxy of Antarctic Cryonotothenioids.</title>
        <authorList>
            <person name="Cheng C.C."/>
            <person name="Rivera-Colon A.G."/>
            <person name="Minhas B.F."/>
            <person name="Wilson L."/>
            <person name="Rayamajhi N."/>
            <person name="Vargas-Chacoff L."/>
            <person name="Catchen J.M."/>
        </authorList>
    </citation>
    <scope>NUCLEOTIDE SEQUENCE [LARGE SCALE GENOMIC DNA]</scope>
    <source>
        <strain evidence="8">JMC-PN-2008</strain>
    </source>
</reference>
<sequence>MDIIRSWLGDKVQDSGYILALQHPVTTDIHNSIKIYGLMLDALISFNKKTLILFPNIDAGSKEMVRVMRKKGIEQHPNFKAVKHIPFDHFIQLVSHAGCMIGNSSCGEINGPSDAYAAISSADLLQAEPESLRKWREEQSERLLLLDENSIKQESEWKDKAKVELEELHATQDEQLEKKVPGRQCSSCSSTQCL</sequence>
<dbReference type="GO" id="GO:0005198">
    <property type="term" value="F:structural molecule activity"/>
    <property type="evidence" value="ECO:0007669"/>
    <property type="project" value="InterPro"/>
</dbReference>
<dbReference type="InterPro" id="IPR003331">
    <property type="entry name" value="UDP_GlcNAc_Epimerase_2_dom"/>
</dbReference>
<gene>
    <name evidence="8" type="ORF">PBY51_020403</name>
</gene>
<accession>A0AAN7XTA2</accession>
<dbReference type="Pfam" id="PF02350">
    <property type="entry name" value="Epimerase_2"/>
    <property type="match status" value="1"/>
</dbReference>
<comment type="similarity">
    <text evidence="2 6">Belongs to the clathrin light chain family.</text>
</comment>
<reference evidence="8 9" key="2">
    <citation type="journal article" date="2023" name="Mol. Biol. Evol.">
        <title>Genomics of Secondarily Temperate Adaptation in the Only Non-Antarctic Icefish.</title>
        <authorList>
            <person name="Rivera-Colon A.G."/>
            <person name="Rayamajhi N."/>
            <person name="Minhas B.F."/>
            <person name="Madrigal G."/>
            <person name="Bilyk K.T."/>
            <person name="Yoon V."/>
            <person name="Hune M."/>
            <person name="Gregory S."/>
            <person name="Cheng C.H.C."/>
            <person name="Catchen J.M."/>
        </authorList>
    </citation>
    <scope>NUCLEOTIDE SEQUENCE [LARGE SCALE GENOMIC DNA]</scope>
    <source>
        <strain evidence="8">JMC-PN-2008</strain>
    </source>
</reference>
<evidence type="ECO:0000313" key="8">
    <source>
        <dbReference type="EMBL" id="KAK5866194.1"/>
    </source>
</evidence>
<comment type="function">
    <text evidence="6">Clathrin is the major protein of the polyhedral coat of coated pits and vesicles.</text>
</comment>
<keyword evidence="4 6" id="KW-0168">Coated pit</keyword>
<evidence type="ECO:0000256" key="2">
    <source>
        <dbReference type="ARBA" id="ARBA00005263"/>
    </source>
</evidence>
<evidence type="ECO:0000256" key="6">
    <source>
        <dbReference type="RuleBase" id="RU363137"/>
    </source>
</evidence>
<protein>
    <recommendedName>
        <fullName evidence="6">Clathrin light chain</fullName>
    </recommendedName>
</protein>
<evidence type="ECO:0000259" key="7">
    <source>
        <dbReference type="Pfam" id="PF02350"/>
    </source>
</evidence>
<keyword evidence="3 6" id="KW-0472">Membrane</keyword>
<dbReference type="Pfam" id="PF01086">
    <property type="entry name" value="Clathrin_lg_ch"/>
    <property type="match status" value="1"/>
</dbReference>
<dbReference type="GO" id="GO:0006886">
    <property type="term" value="P:intracellular protein transport"/>
    <property type="evidence" value="ECO:0007669"/>
    <property type="project" value="InterPro"/>
</dbReference>
<evidence type="ECO:0000256" key="4">
    <source>
        <dbReference type="ARBA" id="ARBA00023176"/>
    </source>
</evidence>
<proteinExistence type="inferred from homology"/>
<dbReference type="EMBL" id="JAUZQC010000009">
    <property type="protein sequence ID" value="KAK5866194.1"/>
    <property type="molecule type" value="Genomic_DNA"/>
</dbReference>
<feature type="domain" description="UDP-N-acetylglucosamine 2-epimerase" evidence="7">
    <location>
        <begin position="11"/>
        <end position="107"/>
    </location>
</feature>
<dbReference type="SUPFAM" id="SSF53756">
    <property type="entry name" value="UDP-Glycosyltransferase/glycogen phosphorylase"/>
    <property type="match status" value="1"/>
</dbReference>
<evidence type="ECO:0000256" key="1">
    <source>
        <dbReference type="ARBA" id="ARBA00004180"/>
    </source>
</evidence>
<dbReference type="GO" id="GO:0030132">
    <property type="term" value="C:clathrin coat of coated pit"/>
    <property type="evidence" value="ECO:0007669"/>
    <property type="project" value="InterPro"/>
</dbReference>
<comment type="caution">
    <text evidence="8">The sequence shown here is derived from an EMBL/GenBank/DDBJ whole genome shotgun (WGS) entry which is preliminary data.</text>
</comment>
<evidence type="ECO:0000256" key="5">
    <source>
        <dbReference type="ARBA" id="ARBA00023329"/>
    </source>
</evidence>
<dbReference type="InterPro" id="IPR000996">
    <property type="entry name" value="Clathrin_L-chain"/>
</dbReference>
<dbReference type="GO" id="GO:0016192">
    <property type="term" value="P:vesicle-mediated transport"/>
    <property type="evidence" value="ECO:0007669"/>
    <property type="project" value="InterPro"/>
</dbReference>
<comment type="subcellular location">
    <subcellularLocation>
        <location evidence="1 6">Cytoplasmic vesicle membrane</location>
        <topology evidence="1 6">Peripheral membrane protein</topology>
        <orientation evidence="1 6">Cytoplasmic side</orientation>
    </subcellularLocation>
    <subcellularLocation>
        <location evidence="6">Membrane</location>
        <location evidence="6">Coated pit</location>
        <topology evidence="6">Peripheral membrane protein</topology>
        <orientation evidence="6">Cytoplasmic side</orientation>
    </subcellularLocation>
    <text evidence="6">Cytoplasmic face of coated pits and vesicles.</text>
</comment>
<dbReference type="GO" id="GO:0030130">
    <property type="term" value="C:clathrin coat of trans-Golgi network vesicle"/>
    <property type="evidence" value="ECO:0007669"/>
    <property type="project" value="InterPro"/>
</dbReference>